<proteinExistence type="predicted"/>
<sequence>MKKILVLGFVAAMLIASAPISYADSITVKDPDVQLIHPYHYSGVGSYINEFYMDPNNGLTANLWLQNTSSGTIYIKIYTDGVYQLEVSFAPGEQKTTQFYGTFGHSRKIYVYNSTGIVNDFNISARQF</sequence>
<evidence type="ECO:0000256" key="1">
    <source>
        <dbReference type="SAM" id="SignalP"/>
    </source>
</evidence>
<organism evidence="2 3">
    <name type="scientific">Paenibacillus riograndensis</name>
    <dbReference type="NCBI Taxonomy" id="483937"/>
    <lineage>
        <taxon>Bacteria</taxon>
        <taxon>Bacillati</taxon>
        <taxon>Bacillota</taxon>
        <taxon>Bacilli</taxon>
        <taxon>Bacillales</taxon>
        <taxon>Paenibacillaceae</taxon>
        <taxon>Paenibacillus</taxon>
        <taxon>Paenibacillus sonchi group</taxon>
    </lineage>
</organism>
<comment type="caution">
    <text evidence="2">The sequence shown here is derived from an EMBL/GenBank/DDBJ whole genome shotgun (WGS) entry which is preliminary data.</text>
</comment>
<reference evidence="2 3" key="1">
    <citation type="submission" date="2015-08" db="EMBL/GenBank/DDBJ databases">
        <title>Genomes of Paenibacillus riograndensis.</title>
        <authorList>
            <person name="Sant'Anna F.H."/>
            <person name="Souza R."/>
            <person name="Ambrosini A."/>
            <person name="Bach E."/>
            <person name="Fernandes G."/>
            <person name="Balsanelli E."/>
            <person name="Baura V.A."/>
            <person name="Pedrosa F.O."/>
            <person name="Souza E.M."/>
            <person name="Passaglia L."/>
        </authorList>
    </citation>
    <scope>NUCLEOTIDE SEQUENCE [LARGE SCALE GENOMIC DNA]</scope>
    <source>
        <strain evidence="2 3">CAS34</strain>
    </source>
</reference>
<feature type="signal peptide" evidence="1">
    <location>
        <begin position="1"/>
        <end position="23"/>
    </location>
</feature>
<feature type="chain" id="PRO_5007454662" evidence="1">
    <location>
        <begin position="24"/>
        <end position="128"/>
    </location>
</feature>
<keyword evidence="1" id="KW-0732">Signal</keyword>
<evidence type="ECO:0000313" key="3">
    <source>
        <dbReference type="Proteomes" id="UP000070475"/>
    </source>
</evidence>
<dbReference type="PATRIC" id="fig|483937.3.peg.4496"/>
<accession>A0A132U7F8</accession>
<dbReference type="EMBL" id="LIRB01000110">
    <property type="protein sequence ID" value="KWX79559.1"/>
    <property type="molecule type" value="Genomic_DNA"/>
</dbReference>
<protein>
    <submittedName>
        <fullName evidence="2">Uncharacterized protein</fullName>
    </submittedName>
</protein>
<evidence type="ECO:0000313" key="2">
    <source>
        <dbReference type="EMBL" id="KWX79559.1"/>
    </source>
</evidence>
<dbReference type="RefSeq" id="WP_060859772.1">
    <property type="nucleotide sequence ID" value="NZ_LIRB01000110.1"/>
</dbReference>
<dbReference type="Proteomes" id="UP000070475">
    <property type="component" value="Unassembled WGS sequence"/>
</dbReference>
<name>A0A132U7F8_9BACL</name>
<keyword evidence="3" id="KW-1185">Reference proteome</keyword>
<gene>
    <name evidence="2" type="ORF">AMQ84_06490</name>
</gene>
<dbReference type="AlphaFoldDB" id="A0A132U7F8"/>
<dbReference type="OrthoDB" id="2626847at2"/>